<dbReference type="GO" id="GO:0019284">
    <property type="term" value="P:L-methionine salvage from S-adenosylmethionine"/>
    <property type="evidence" value="ECO:0007669"/>
    <property type="project" value="TreeGrafter"/>
</dbReference>
<evidence type="ECO:0000256" key="3">
    <source>
        <dbReference type="ARBA" id="ARBA00022605"/>
    </source>
</evidence>
<dbReference type="GO" id="GO:0009164">
    <property type="term" value="P:nucleoside catabolic process"/>
    <property type="evidence" value="ECO:0007669"/>
    <property type="project" value="InterPro"/>
</dbReference>
<dbReference type="PANTHER" id="PTHR46832">
    <property type="entry name" value="5'-METHYLTHIOADENOSINE/S-ADENOSYLHOMOCYSTEINE NUCLEOSIDASE"/>
    <property type="match status" value="1"/>
</dbReference>
<keyword evidence="3" id="KW-0028">Amino-acid biosynthesis</keyword>
<dbReference type="GO" id="GO:0008930">
    <property type="term" value="F:methylthioadenosine nucleosidase activity"/>
    <property type="evidence" value="ECO:0007669"/>
    <property type="project" value="InterPro"/>
</dbReference>
<evidence type="ECO:0000256" key="5">
    <source>
        <dbReference type="ARBA" id="ARBA00023167"/>
    </source>
</evidence>
<evidence type="ECO:0000256" key="2">
    <source>
        <dbReference type="ARBA" id="ARBA00011974"/>
    </source>
</evidence>
<protein>
    <recommendedName>
        <fullName evidence="2">adenosylhomocysteine nucleosidase</fullName>
        <ecNumber evidence="2">3.2.2.9</ecNumber>
    </recommendedName>
</protein>
<sequence>MGRGVLMTSINAIITAAMVEEMTPFNTLLPDFTTTPVETPFGSAFLAHKGRSSILFLTTGIGTAASAGLLSWALAKYEPRAIVSVGSAGGLDSSVAIGDIVVGTRYVHGSADATAFGYARGQIPGQPEYFEATPDLVHAAKAVSQASQRTHAGLVVSSDSFVTEANVADTRTAFPGVLSADMESHALAQIAHAFAIPFASVRSISDVVGATDAKKQAETFNDEIGSVALTAARTVLDLLSRTSALDIERSGHGPAQHFSKASLQCALYLMLAQAHHLQPSNAAPPEPLEEVLSEGDEHLSALSAATREKVRGLVVAGYEFATSQPSATLTAKDYDTQRAEFVTHYDHERSGFLWPPTSQTVIKRFNGYWNDALISIGLTPRRGRNRGGLKFSTDDYLFAIRSYLIDARHARRQPSFNAYTTWLNDSGNAGKLPSGAAIRQRYGSWKEALNAAVIDNNPM</sequence>
<dbReference type="Proteomes" id="UP000275951">
    <property type="component" value="Chromosome"/>
</dbReference>
<dbReference type="UniPathway" id="UPA00904">
    <property type="reaction ID" value="UER00871"/>
</dbReference>
<dbReference type="PANTHER" id="PTHR46832:SF1">
    <property type="entry name" value="5'-METHYLTHIOADENOSINE_S-ADENOSYLHOMOCYSTEINE NUCLEOSIDASE"/>
    <property type="match status" value="1"/>
</dbReference>
<name>A0A3Q9GKM1_9ACTO</name>
<dbReference type="InterPro" id="IPR000845">
    <property type="entry name" value="Nucleoside_phosphorylase_d"/>
</dbReference>
<evidence type="ECO:0000259" key="7">
    <source>
        <dbReference type="Pfam" id="PF01048"/>
    </source>
</evidence>
<evidence type="ECO:0000256" key="4">
    <source>
        <dbReference type="ARBA" id="ARBA00022801"/>
    </source>
</evidence>
<dbReference type="GO" id="GO:0005829">
    <property type="term" value="C:cytosol"/>
    <property type="evidence" value="ECO:0007669"/>
    <property type="project" value="TreeGrafter"/>
</dbReference>
<dbReference type="EMBL" id="CP033905">
    <property type="protein sequence ID" value="AZR07098.1"/>
    <property type="molecule type" value="Genomic_DNA"/>
</dbReference>
<feature type="transmembrane region" description="Helical" evidence="6">
    <location>
        <begin position="54"/>
        <end position="75"/>
    </location>
</feature>
<dbReference type="Pfam" id="PF01048">
    <property type="entry name" value="PNP_UDP_1"/>
    <property type="match status" value="1"/>
</dbReference>
<keyword evidence="6" id="KW-0812">Transmembrane</keyword>
<dbReference type="AlphaFoldDB" id="A0A3Q9GKM1"/>
<dbReference type="GO" id="GO:0008782">
    <property type="term" value="F:adenosylhomocysteine nucleosidase activity"/>
    <property type="evidence" value="ECO:0007669"/>
    <property type="project" value="UniProtKB-EC"/>
</dbReference>
<feature type="domain" description="Nucleoside phosphorylase" evidence="7">
    <location>
        <begin position="13"/>
        <end position="239"/>
    </location>
</feature>
<dbReference type="Gene3D" id="3.40.50.1580">
    <property type="entry name" value="Nucleoside phosphorylase domain"/>
    <property type="match status" value="1"/>
</dbReference>
<evidence type="ECO:0000256" key="1">
    <source>
        <dbReference type="ARBA" id="ARBA00004945"/>
    </source>
</evidence>
<dbReference type="NCBIfam" id="TIGR01704">
    <property type="entry name" value="MTA_SAH-Nsdase"/>
    <property type="match status" value="1"/>
</dbReference>
<dbReference type="EC" id="3.2.2.9" evidence="2"/>
<keyword evidence="4 8" id="KW-0378">Hydrolase</keyword>
<evidence type="ECO:0000256" key="6">
    <source>
        <dbReference type="SAM" id="Phobius"/>
    </source>
</evidence>
<dbReference type="SUPFAM" id="SSF53167">
    <property type="entry name" value="Purine and uridine phosphorylases"/>
    <property type="match status" value="1"/>
</dbReference>
<evidence type="ECO:0000313" key="8">
    <source>
        <dbReference type="EMBL" id="AZR07098.1"/>
    </source>
</evidence>
<keyword evidence="5" id="KW-0486">Methionine biosynthesis</keyword>
<comment type="pathway">
    <text evidence="1">Amino-acid biosynthesis; L-methionine biosynthesis via salvage pathway; S-methyl-5-thio-alpha-D-ribose 1-phosphate from S-methyl-5'-thioadenosine (hydrolase route): step 1/2.</text>
</comment>
<keyword evidence="6" id="KW-1133">Transmembrane helix</keyword>
<accession>A0A3Q9GKM1</accession>
<reference evidence="8 9" key="1">
    <citation type="submission" date="2018-11" db="EMBL/GenBank/DDBJ databases">
        <title>Multidrug-resistant genes are associated with an 42-kb island TGI1 carrying a complex class 1 integron in a Trueperella pyogenes.</title>
        <authorList>
            <person name="Dong W."/>
        </authorList>
    </citation>
    <scope>NUCLEOTIDE SEQUENCE [LARGE SCALE GENOMIC DNA]</scope>
    <source>
        <strain evidence="8 9">TP4</strain>
    </source>
</reference>
<keyword evidence="8" id="KW-0326">Glycosidase</keyword>
<dbReference type="InterPro" id="IPR035994">
    <property type="entry name" value="Nucleoside_phosphorylase_sf"/>
</dbReference>
<dbReference type="GO" id="GO:0019509">
    <property type="term" value="P:L-methionine salvage from methylthioadenosine"/>
    <property type="evidence" value="ECO:0007669"/>
    <property type="project" value="UniProtKB-UniPathway"/>
</dbReference>
<dbReference type="CDD" id="cd09008">
    <property type="entry name" value="MTAN"/>
    <property type="match status" value="1"/>
</dbReference>
<dbReference type="InterPro" id="IPR010049">
    <property type="entry name" value="MTA_SAH_Nsdase"/>
</dbReference>
<gene>
    <name evidence="8" type="primary">mtnN</name>
    <name evidence="8" type="ORF">EBQ10_07190</name>
</gene>
<organism evidence="8 9">
    <name type="scientific">Trueperella pyogenes</name>
    <dbReference type="NCBI Taxonomy" id="1661"/>
    <lineage>
        <taxon>Bacteria</taxon>
        <taxon>Bacillati</taxon>
        <taxon>Actinomycetota</taxon>
        <taxon>Actinomycetes</taxon>
        <taxon>Actinomycetales</taxon>
        <taxon>Actinomycetaceae</taxon>
        <taxon>Trueperella</taxon>
    </lineage>
</organism>
<keyword evidence="6" id="KW-0472">Membrane</keyword>
<proteinExistence type="predicted"/>
<evidence type="ECO:0000313" key="9">
    <source>
        <dbReference type="Proteomes" id="UP000275951"/>
    </source>
</evidence>